<keyword evidence="3" id="KW-1185">Reference proteome</keyword>
<evidence type="ECO:0000313" key="3">
    <source>
        <dbReference type="Proteomes" id="UP000265520"/>
    </source>
</evidence>
<protein>
    <submittedName>
        <fullName evidence="2">Uncharacterized protein</fullName>
    </submittedName>
</protein>
<dbReference type="EMBL" id="LXQA011066646">
    <property type="protein sequence ID" value="MCI83424.1"/>
    <property type="molecule type" value="Genomic_DNA"/>
</dbReference>
<dbReference type="AlphaFoldDB" id="A0A392V591"/>
<organism evidence="2 3">
    <name type="scientific">Trifolium medium</name>
    <dbReference type="NCBI Taxonomy" id="97028"/>
    <lineage>
        <taxon>Eukaryota</taxon>
        <taxon>Viridiplantae</taxon>
        <taxon>Streptophyta</taxon>
        <taxon>Embryophyta</taxon>
        <taxon>Tracheophyta</taxon>
        <taxon>Spermatophyta</taxon>
        <taxon>Magnoliopsida</taxon>
        <taxon>eudicotyledons</taxon>
        <taxon>Gunneridae</taxon>
        <taxon>Pentapetalae</taxon>
        <taxon>rosids</taxon>
        <taxon>fabids</taxon>
        <taxon>Fabales</taxon>
        <taxon>Fabaceae</taxon>
        <taxon>Papilionoideae</taxon>
        <taxon>50 kb inversion clade</taxon>
        <taxon>NPAAA clade</taxon>
        <taxon>Hologalegina</taxon>
        <taxon>IRL clade</taxon>
        <taxon>Trifolieae</taxon>
        <taxon>Trifolium</taxon>
    </lineage>
</organism>
<feature type="non-terminal residue" evidence="2">
    <location>
        <position position="37"/>
    </location>
</feature>
<evidence type="ECO:0000256" key="1">
    <source>
        <dbReference type="SAM" id="MobiDB-lite"/>
    </source>
</evidence>
<feature type="compositionally biased region" description="Polar residues" evidence="1">
    <location>
        <begin position="1"/>
        <end position="10"/>
    </location>
</feature>
<accession>A0A392V591</accession>
<proteinExistence type="predicted"/>
<feature type="region of interest" description="Disordered" evidence="1">
    <location>
        <begin position="1"/>
        <end position="37"/>
    </location>
</feature>
<dbReference type="Proteomes" id="UP000265520">
    <property type="component" value="Unassembled WGS sequence"/>
</dbReference>
<sequence length="37" mass="3903">MASGSQSKTQVPLAGTWGSPIIRDSSGFVPEPPMEQE</sequence>
<reference evidence="2 3" key="1">
    <citation type="journal article" date="2018" name="Front. Plant Sci.">
        <title>Red Clover (Trifolium pratense) and Zigzag Clover (T. medium) - A Picture of Genomic Similarities and Differences.</title>
        <authorList>
            <person name="Dluhosova J."/>
            <person name="Istvanek J."/>
            <person name="Nedelnik J."/>
            <person name="Repkova J."/>
        </authorList>
    </citation>
    <scope>NUCLEOTIDE SEQUENCE [LARGE SCALE GENOMIC DNA]</scope>
    <source>
        <strain evidence="3">cv. 10/8</strain>
        <tissue evidence="2">Leaf</tissue>
    </source>
</reference>
<name>A0A392V591_9FABA</name>
<comment type="caution">
    <text evidence="2">The sequence shown here is derived from an EMBL/GenBank/DDBJ whole genome shotgun (WGS) entry which is preliminary data.</text>
</comment>
<evidence type="ECO:0000313" key="2">
    <source>
        <dbReference type="EMBL" id="MCI83424.1"/>
    </source>
</evidence>